<dbReference type="GO" id="GO:0016020">
    <property type="term" value="C:membrane"/>
    <property type="evidence" value="ECO:0007669"/>
    <property type="project" value="UniProtKB-SubCell"/>
</dbReference>
<evidence type="ECO:0000259" key="5">
    <source>
        <dbReference type="PROSITE" id="PS50835"/>
    </source>
</evidence>
<reference evidence="8" key="1">
    <citation type="submission" date="2025-08" db="UniProtKB">
        <authorList>
            <consortium name="RefSeq"/>
        </authorList>
    </citation>
    <scope>IDENTIFICATION</scope>
</reference>
<keyword evidence="7" id="KW-1185">Reference proteome</keyword>
<dbReference type="GO" id="GO:0098609">
    <property type="term" value="P:cell-cell adhesion"/>
    <property type="evidence" value="ECO:0007669"/>
    <property type="project" value="TreeGrafter"/>
</dbReference>
<keyword evidence="2" id="KW-1015">Disulfide bond</keyword>
<dbReference type="InterPro" id="IPR013783">
    <property type="entry name" value="Ig-like_fold"/>
</dbReference>
<feature type="domain" description="Fibronectin type-III" evidence="6">
    <location>
        <begin position="327"/>
        <end position="416"/>
    </location>
</feature>
<proteinExistence type="predicted"/>
<evidence type="ECO:0000256" key="1">
    <source>
        <dbReference type="ARBA" id="ARBA00022737"/>
    </source>
</evidence>
<keyword evidence="4" id="KW-0472">Membrane</keyword>
<evidence type="ECO:0000256" key="2">
    <source>
        <dbReference type="ARBA" id="ARBA00023157"/>
    </source>
</evidence>
<dbReference type="PROSITE" id="PS50835">
    <property type="entry name" value="IG_LIKE"/>
    <property type="match status" value="3"/>
</dbReference>
<dbReference type="PANTHER" id="PTHR44170:SF54">
    <property type="entry name" value="FI24025P1"/>
    <property type="match status" value="1"/>
</dbReference>
<dbReference type="GeneID" id="110986973"/>
<organism evidence="7 8">
    <name type="scientific">Acanthaster planci</name>
    <name type="common">Crown-of-thorns starfish</name>
    <dbReference type="NCBI Taxonomy" id="133434"/>
    <lineage>
        <taxon>Eukaryota</taxon>
        <taxon>Metazoa</taxon>
        <taxon>Echinodermata</taxon>
        <taxon>Eleutherozoa</taxon>
        <taxon>Asterozoa</taxon>
        <taxon>Asteroidea</taxon>
        <taxon>Valvatacea</taxon>
        <taxon>Valvatida</taxon>
        <taxon>Acanthasteridae</taxon>
        <taxon>Acanthaster</taxon>
    </lineage>
</organism>
<evidence type="ECO:0000256" key="3">
    <source>
        <dbReference type="SAM" id="MobiDB-lite"/>
    </source>
</evidence>
<dbReference type="OMA" id="CIRDQIN"/>
<feature type="domain" description="Ig-like" evidence="5">
    <location>
        <begin position="161"/>
        <end position="241"/>
    </location>
</feature>
<dbReference type="Pfam" id="PF13927">
    <property type="entry name" value="Ig_3"/>
    <property type="match status" value="2"/>
</dbReference>
<dbReference type="InterPro" id="IPR003961">
    <property type="entry name" value="FN3_dom"/>
</dbReference>
<evidence type="ECO:0000313" key="7">
    <source>
        <dbReference type="Proteomes" id="UP000694845"/>
    </source>
</evidence>
<dbReference type="KEGG" id="aplc:110986973"/>
<dbReference type="InterPro" id="IPR003599">
    <property type="entry name" value="Ig_sub"/>
</dbReference>
<keyword evidence="4" id="KW-1133">Transmembrane helix</keyword>
<dbReference type="Pfam" id="PF07679">
    <property type="entry name" value="I-set"/>
    <property type="match status" value="1"/>
</dbReference>
<evidence type="ECO:0000256" key="4">
    <source>
        <dbReference type="SAM" id="Phobius"/>
    </source>
</evidence>
<dbReference type="InterPro" id="IPR003598">
    <property type="entry name" value="Ig_sub2"/>
</dbReference>
<dbReference type="InterPro" id="IPR013098">
    <property type="entry name" value="Ig_I-set"/>
</dbReference>
<dbReference type="CDD" id="cd00063">
    <property type="entry name" value="FN3"/>
    <property type="match status" value="1"/>
</dbReference>
<dbReference type="SMART" id="SM00409">
    <property type="entry name" value="IG"/>
    <property type="match status" value="3"/>
</dbReference>
<sequence>MTVNISTTNVTDGSLVVDSENDVGKYTCFASNEFGTVVASTIQVEFAFLNQFNQTQIDGSTFYVNESDWLILPCRAPAGHPAPVISWTRNGYPLFANGSSWDPDHGLAQDGAGNLVFLRASLANNGTYRCIVQSTVTKKSIFSEEKTVVVRKVDATPWKPPQILESVRVVKASLGEDVKIYCLAIGNPAPNVSWTRSDDPSFHAEGPVLTLHSVQMRDEGTYTCTASSTNMADQTTSLRVEAAPYWIEKPRDTTIRKGETAEMSCIAGGKPTPNITWMENGESMPQYDGLSSIVVEDMKVYQCVATNDHGQIIANAILNVTGPRRPAPSGVIATVKSRESALISWQPINDTHLVRYKIFYKRKDRKKWKSKDCGRRTQCTLQGLKKDGKFDFYVVAEYDNGDKEGSREFSFNLQPKDLHRFEPPVLFSMFNTAFYCVIVLAVSTPIIMCVILCIRDQINGYDPESPTPSDAFAPAKPNPDPPEVKVETVPRQDGAGPSQPHAKYGKGTTSVAK</sequence>
<dbReference type="OrthoDB" id="6138780at2759"/>
<dbReference type="RefSeq" id="XP_022105037.1">
    <property type="nucleotide sequence ID" value="XM_022249345.1"/>
</dbReference>
<evidence type="ECO:0000259" key="6">
    <source>
        <dbReference type="PROSITE" id="PS50853"/>
    </source>
</evidence>
<keyword evidence="4" id="KW-0812">Transmembrane</keyword>
<dbReference type="AlphaFoldDB" id="A0A8B7ZJ46"/>
<gene>
    <name evidence="8" type="primary">LOC110986973</name>
</gene>
<keyword evidence="1" id="KW-0677">Repeat</keyword>
<dbReference type="SMART" id="SM00408">
    <property type="entry name" value="IGc2"/>
    <property type="match status" value="3"/>
</dbReference>
<dbReference type="InterPro" id="IPR007110">
    <property type="entry name" value="Ig-like_dom"/>
</dbReference>
<name>A0A8B7ZJ46_ACAPL</name>
<feature type="domain" description="Ig-like" evidence="5">
    <location>
        <begin position="58"/>
        <end position="149"/>
    </location>
</feature>
<accession>A0A8B7ZJ46</accession>
<feature type="region of interest" description="Disordered" evidence="3">
    <location>
        <begin position="464"/>
        <end position="513"/>
    </location>
</feature>
<dbReference type="InterPro" id="IPR036116">
    <property type="entry name" value="FN3_sf"/>
</dbReference>
<dbReference type="SUPFAM" id="SSF49265">
    <property type="entry name" value="Fibronectin type III"/>
    <property type="match status" value="1"/>
</dbReference>
<protein>
    <submittedName>
        <fullName evidence="8">Contactin-2-like</fullName>
    </submittedName>
</protein>
<feature type="transmembrane region" description="Helical" evidence="4">
    <location>
        <begin position="432"/>
        <end position="454"/>
    </location>
</feature>
<dbReference type="Proteomes" id="UP000694845">
    <property type="component" value="Unplaced"/>
</dbReference>
<dbReference type="PANTHER" id="PTHR44170">
    <property type="entry name" value="PROTEIN SIDEKICK"/>
    <property type="match status" value="1"/>
</dbReference>
<feature type="domain" description="Ig-like" evidence="5">
    <location>
        <begin position="244"/>
        <end position="319"/>
    </location>
</feature>
<dbReference type="PROSITE" id="PS50853">
    <property type="entry name" value="FN3"/>
    <property type="match status" value="1"/>
</dbReference>
<dbReference type="InterPro" id="IPR036179">
    <property type="entry name" value="Ig-like_dom_sf"/>
</dbReference>
<evidence type="ECO:0000313" key="8">
    <source>
        <dbReference type="RefSeq" id="XP_022105037.1"/>
    </source>
</evidence>
<dbReference type="SUPFAM" id="SSF48726">
    <property type="entry name" value="Immunoglobulin"/>
    <property type="match status" value="3"/>
</dbReference>
<dbReference type="SMART" id="SM00060">
    <property type="entry name" value="FN3"/>
    <property type="match status" value="1"/>
</dbReference>
<dbReference type="Gene3D" id="2.60.40.10">
    <property type="entry name" value="Immunoglobulins"/>
    <property type="match status" value="5"/>
</dbReference>
<dbReference type="Pfam" id="PF00041">
    <property type="entry name" value="fn3"/>
    <property type="match status" value="1"/>
</dbReference>